<dbReference type="PANTHER" id="PTHR37812">
    <property type="entry name" value="MU-LIKE PROPHAGE FLUMU PROTEIN C"/>
    <property type="match status" value="1"/>
</dbReference>
<evidence type="ECO:0000313" key="1">
    <source>
        <dbReference type="EMBL" id="MRI65977.1"/>
    </source>
</evidence>
<reference evidence="1 2" key="1">
    <citation type="submission" date="2019-10" db="EMBL/GenBank/DDBJ databases">
        <title>Gracilibacillus salitolerans sp. nov., a moderate halophile isolated from a saline soil in northwest China.</title>
        <authorList>
            <person name="Gan L."/>
        </authorList>
    </citation>
    <scope>NUCLEOTIDE SEQUENCE [LARGE SCALE GENOMIC DNA]</scope>
    <source>
        <strain evidence="1 2">TP2-8</strain>
    </source>
</reference>
<dbReference type="Proteomes" id="UP000435187">
    <property type="component" value="Unassembled WGS sequence"/>
</dbReference>
<dbReference type="InterPro" id="IPR052411">
    <property type="entry name" value="c-mor_Regulatory_Protein"/>
</dbReference>
<sequence>MKTKAQDILPGELLLALQEYVQGESIYIPKRGGRKKWGVKSGNRAYYEQRNQRIKHLFQEGMTIEELADTFCLSIETIKKIVYTRN</sequence>
<comment type="caution">
    <text evidence="1">The sequence shown here is derived from an EMBL/GenBank/DDBJ whole genome shotgun (WGS) entry which is preliminary data.</text>
</comment>
<dbReference type="AlphaFoldDB" id="A0A6N7QV18"/>
<gene>
    <name evidence="1" type="ORF">GH885_06425</name>
</gene>
<protein>
    <submittedName>
        <fullName evidence="1">Uncharacterized protein</fullName>
    </submittedName>
</protein>
<dbReference type="InterPro" id="IPR049739">
    <property type="entry name" value="YraL-like"/>
</dbReference>
<accession>A0A6N7QV18</accession>
<dbReference type="EMBL" id="WJEE01000010">
    <property type="protein sequence ID" value="MRI65977.1"/>
    <property type="molecule type" value="Genomic_DNA"/>
</dbReference>
<dbReference type="NCBIfam" id="NF040785">
    <property type="entry name" value="CD3324_fam"/>
    <property type="match status" value="1"/>
</dbReference>
<evidence type="ECO:0000313" key="2">
    <source>
        <dbReference type="Proteomes" id="UP000435187"/>
    </source>
</evidence>
<dbReference type="SUPFAM" id="SSF46689">
    <property type="entry name" value="Homeodomain-like"/>
    <property type="match status" value="1"/>
</dbReference>
<dbReference type="PANTHER" id="PTHR37812:SF1">
    <property type="entry name" value="MU-LIKE PROPHAGE FLUMU PROTEIN C"/>
    <property type="match status" value="1"/>
</dbReference>
<name>A0A6N7QV18_9BACI</name>
<organism evidence="1 2">
    <name type="scientific">Gracilibacillus thailandensis</name>
    <dbReference type="NCBI Taxonomy" id="563735"/>
    <lineage>
        <taxon>Bacteria</taxon>
        <taxon>Bacillati</taxon>
        <taxon>Bacillota</taxon>
        <taxon>Bacilli</taxon>
        <taxon>Bacillales</taxon>
        <taxon>Bacillaceae</taxon>
        <taxon>Gracilibacillus</taxon>
    </lineage>
</organism>
<proteinExistence type="predicted"/>
<dbReference type="RefSeq" id="WP_153834751.1">
    <property type="nucleotide sequence ID" value="NZ_JBHUMW010000022.1"/>
</dbReference>
<keyword evidence="2" id="KW-1185">Reference proteome</keyword>
<dbReference type="InterPro" id="IPR009057">
    <property type="entry name" value="Homeodomain-like_sf"/>
</dbReference>